<gene>
    <name evidence="2" type="ORF">ILEXP_LOCUS22683</name>
    <name evidence="1" type="ORF">ILEXP_LOCUS4141</name>
    <name evidence="3" type="ORF">ILEXP_LOCUS48004</name>
</gene>
<proteinExistence type="predicted"/>
<dbReference type="EMBL" id="CAUOFW020007224">
    <property type="protein sequence ID" value="CAK9178088.1"/>
    <property type="molecule type" value="Genomic_DNA"/>
</dbReference>
<evidence type="ECO:0000313" key="2">
    <source>
        <dbReference type="EMBL" id="CAK9154366.1"/>
    </source>
</evidence>
<protein>
    <submittedName>
        <fullName evidence="1">Uncharacterized protein</fullName>
    </submittedName>
</protein>
<dbReference type="PANTHER" id="PTHR15852:SF55">
    <property type="entry name" value="CR-TYPE DOMAIN-CONTAINING PROTEIN"/>
    <property type="match status" value="1"/>
</dbReference>
<organism evidence="1 4">
    <name type="scientific">Ilex paraguariensis</name>
    <name type="common">yerba mate</name>
    <dbReference type="NCBI Taxonomy" id="185542"/>
    <lineage>
        <taxon>Eukaryota</taxon>
        <taxon>Viridiplantae</taxon>
        <taxon>Streptophyta</taxon>
        <taxon>Embryophyta</taxon>
        <taxon>Tracheophyta</taxon>
        <taxon>Spermatophyta</taxon>
        <taxon>Magnoliopsida</taxon>
        <taxon>eudicotyledons</taxon>
        <taxon>Gunneridae</taxon>
        <taxon>Pentapetalae</taxon>
        <taxon>asterids</taxon>
        <taxon>campanulids</taxon>
        <taxon>Aquifoliales</taxon>
        <taxon>Aquifoliaceae</taxon>
        <taxon>Ilex</taxon>
    </lineage>
</organism>
<keyword evidence="4" id="KW-1185">Reference proteome</keyword>
<dbReference type="EMBL" id="CAUOFW020002519">
    <property type="protein sequence ID" value="CAK9154366.1"/>
    <property type="molecule type" value="Genomic_DNA"/>
</dbReference>
<dbReference type="PANTHER" id="PTHR15852">
    <property type="entry name" value="PLASTID TRANSCRIPTIONALLY ACTIVE PROTEIN"/>
    <property type="match status" value="1"/>
</dbReference>
<dbReference type="Proteomes" id="UP001642360">
    <property type="component" value="Unassembled WGS sequence"/>
</dbReference>
<reference evidence="1 4" key="1">
    <citation type="submission" date="2024-02" db="EMBL/GenBank/DDBJ databases">
        <authorList>
            <person name="Vignale AGUSTIN F."/>
            <person name="Sosa J E."/>
            <person name="Modenutti C."/>
        </authorList>
    </citation>
    <scope>NUCLEOTIDE SEQUENCE [LARGE SCALE GENOMIC DNA]</scope>
</reference>
<evidence type="ECO:0000313" key="1">
    <source>
        <dbReference type="EMBL" id="CAK9137122.1"/>
    </source>
</evidence>
<name>A0ABC8QXH2_9AQUA</name>
<dbReference type="AlphaFoldDB" id="A0ABC8QXH2"/>
<evidence type="ECO:0000313" key="4">
    <source>
        <dbReference type="Proteomes" id="UP001642360"/>
    </source>
</evidence>
<sequence length="117" mass="12670">MAETSICSNWITSPALLTRPQFNLSARNSTGEQQRRRKFRICAAKSGGFSPKTATKSCQTCGGKGAIECPGCKGTGKNKKNGNIFERWKCFDCQGFGLKSCPKCGKGGLTPEQRGER</sequence>
<evidence type="ECO:0000313" key="3">
    <source>
        <dbReference type="EMBL" id="CAK9178088.1"/>
    </source>
</evidence>
<accession>A0ABC8QXH2</accession>
<dbReference type="EMBL" id="CAUOFW020000803">
    <property type="protein sequence ID" value="CAK9137122.1"/>
    <property type="molecule type" value="Genomic_DNA"/>
</dbReference>
<comment type="caution">
    <text evidence="1">The sequence shown here is derived from an EMBL/GenBank/DDBJ whole genome shotgun (WGS) entry which is preliminary data.</text>
</comment>